<dbReference type="PANTHER" id="PTHR11873:SF0">
    <property type="entry name" value="LIPOCALIN-RELATED PROTEIN"/>
    <property type="match status" value="1"/>
</dbReference>
<dbReference type="WBParaSite" id="ACOC_0000619701-mRNA-1">
    <property type="protein sequence ID" value="ACOC_0000619701-mRNA-1"/>
    <property type="gene ID" value="ACOC_0000619701"/>
</dbReference>
<reference evidence="1 2" key="2">
    <citation type="submission" date="2018-11" db="EMBL/GenBank/DDBJ databases">
        <authorList>
            <consortium name="Pathogen Informatics"/>
        </authorList>
    </citation>
    <scope>NUCLEOTIDE SEQUENCE [LARGE SCALE GENOMIC DNA]</scope>
    <source>
        <strain evidence="1 2">Costa Rica</strain>
    </source>
</reference>
<dbReference type="Gene3D" id="2.40.128.20">
    <property type="match status" value="1"/>
</dbReference>
<dbReference type="AlphaFoldDB" id="A0A158PHA7"/>
<reference evidence="3" key="1">
    <citation type="submission" date="2016-04" db="UniProtKB">
        <authorList>
            <consortium name="WormBaseParasite"/>
        </authorList>
    </citation>
    <scope>IDENTIFICATION</scope>
</reference>
<dbReference type="Proteomes" id="UP000267027">
    <property type="component" value="Unassembled WGS sequence"/>
</dbReference>
<dbReference type="GO" id="GO:0034632">
    <property type="term" value="F:retinol transmembrane transporter activity"/>
    <property type="evidence" value="ECO:0007669"/>
    <property type="project" value="InterPro"/>
</dbReference>
<keyword evidence="2" id="KW-1185">Reference proteome</keyword>
<sequence length="958" mass="109583">MCLFTYHLSIFKIVCIEYYNGSWFVVAMKVPSSRSFLPFNVNSSLIRLEVDGDELLNMTEYHSMYTLVFIHNFNSNTEMNMVVYGCAQDDGYGNCLPNEELVIIMSNSRHPQTLQLFKSAKLIEDAACIDILQFQTLDTYTACGDEVVDEDQKLIHAKIGENNEFVDVECRVENQKTPSTNIRVFFDEPRVLTVTAYIDPSLVNEQISHISCVYTNKSNAICEWIRQNKCFKTQLTQSFNGESALHVVSNYTRLDGHDTNIDWSGTIIWENGDEYITIHCFVIGLDGACDSWRVYVWSDEDHMDQPTIHQIYRQLQTFCIDPTDLIFLNTFRKLYFAADLNADPKIFLQSAVISLTPNDTDPSMMHVRYYAQKESDSECIGPGDGIAILLDNYTVDVTIEYRYSLVPKFRNTMNFKYQFLYVDNQRAALYWCFLRAENGSCIQHDVNLMIRSRHFSHNDLSMMLPYLEMVCIEKDSLRWFDLHSQCGSEMSASTQLRRDLITLSHYDVLHILTNVQKPKCLVHEVKGVRADLGDKAGTWFLMARFDEMALDTYAMVMRLTAVSNTTAVLRLFQSAALPGEPLACFTRVFTVKELQNGSDYFYELHFEASTKNSTTMIFRFLFFNRHVGVLYSCLRISVDGKCDERAVYVISRHETIDHAELIVLEKVAKAVCVDPQVLYHTASFDECVYDHARLRPPLCSSIEVDSSVAEWEHLNTEQITVTLLQFVITSNLKKNTTFFSMTDCVKQPVQMEYSTRNRLLVRVNGEVVLLHPVASRSELFLKEAQLTGSLPCLHPIQELNATCVELLPPTCEGADPLRMAEQLHGEWVLYAADPTYVLNWKCKVEPFGINQHEFICQSEGWFGECERDTRAVLTVDAWGGFGLSTSSPVHIPSELMSSGNISVTSTRLLLMSDGDLVGRRYSVWLRPNYEPDDELATELSRFCIWPLPAQIRGRQSNC</sequence>
<accession>A0A158PHA7</accession>
<dbReference type="InterPro" id="IPR012674">
    <property type="entry name" value="Calycin"/>
</dbReference>
<proteinExistence type="predicted"/>
<dbReference type="PANTHER" id="PTHR11873">
    <property type="entry name" value="RETINOL-BINDING PROTEIN 4"/>
    <property type="match status" value="1"/>
</dbReference>
<dbReference type="OMA" id="WENGDEY"/>
<evidence type="ECO:0000313" key="3">
    <source>
        <dbReference type="WBParaSite" id="ACOC_0000619701-mRNA-1"/>
    </source>
</evidence>
<dbReference type="OrthoDB" id="5785631at2759"/>
<name>A0A158PHA7_ANGCS</name>
<organism evidence="3">
    <name type="scientific">Angiostrongylus costaricensis</name>
    <name type="common">Nematode worm</name>
    <dbReference type="NCBI Taxonomy" id="334426"/>
    <lineage>
        <taxon>Eukaryota</taxon>
        <taxon>Metazoa</taxon>
        <taxon>Ecdysozoa</taxon>
        <taxon>Nematoda</taxon>
        <taxon>Chromadorea</taxon>
        <taxon>Rhabditida</taxon>
        <taxon>Rhabditina</taxon>
        <taxon>Rhabditomorpha</taxon>
        <taxon>Strongyloidea</taxon>
        <taxon>Metastrongylidae</taxon>
        <taxon>Angiostrongylus</taxon>
    </lineage>
</organism>
<dbReference type="EMBL" id="UYYA01003926">
    <property type="protein sequence ID" value="VDM57783.1"/>
    <property type="molecule type" value="Genomic_DNA"/>
</dbReference>
<evidence type="ECO:0000313" key="1">
    <source>
        <dbReference type="EMBL" id="VDM57783.1"/>
    </source>
</evidence>
<gene>
    <name evidence="1" type="ORF">ACOC_LOCUS6198</name>
</gene>
<dbReference type="InterPro" id="IPR002449">
    <property type="entry name" value="Retinol-bd/Purpurin"/>
</dbReference>
<dbReference type="GO" id="GO:0005501">
    <property type="term" value="F:retinoid binding"/>
    <property type="evidence" value="ECO:0007669"/>
    <property type="project" value="InterPro"/>
</dbReference>
<dbReference type="SUPFAM" id="SSF50814">
    <property type="entry name" value="Lipocalins"/>
    <property type="match status" value="2"/>
</dbReference>
<protein>
    <submittedName>
        <fullName evidence="3">PLAT domain-containing protein</fullName>
    </submittedName>
</protein>
<evidence type="ECO:0000313" key="2">
    <source>
        <dbReference type="Proteomes" id="UP000267027"/>
    </source>
</evidence>